<dbReference type="SUPFAM" id="SSF52799">
    <property type="entry name" value="(Phosphotyrosine protein) phosphatases II"/>
    <property type="match status" value="1"/>
</dbReference>
<dbReference type="PANTHER" id="PTHR45983:SF1">
    <property type="entry name" value="TYROSINE-PROTEIN PHOSPHATASE NON-RECEPTOR TYPE 22"/>
    <property type="match status" value="1"/>
</dbReference>
<dbReference type="InterPro" id="IPR003595">
    <property type="entry name" value="Tyr_Pase_cat"/>
</dbReference>
<protein>
    <recommendedName>
        <fullName evidence="2">protein-tyrosine-phosphatase</fullName>
        <ecNumber evidence="2">3.1.3.48</ecNumber>
    </recommendedName>
</protein>
<dbReference type="PANTHER" id="PTHR45983">
    <property type="entry name" value="TYROSINE PHOSPHATSE N18, PUTATIVE-RELATED"/>
    <property type="match status" value="1"/>
</dbReference>
<evidence type="ECO:0000256" key="6">
    <source>
        <dbReference type="ARBA" id="ARBA00022912"/>
    </source>
</evidence>
<evidence type="ECO:0000256" key="3">
    <source>
        <dbReference type="ARBA" id="ARBA00022490"/>
    </source>
</evidence>
<dbReference type="AlphaFoldDB" id="A0A8T2LI83"/>
<comment type="subcellular location">
    <subcellularLocation>
        <location evidence="1">Cytoplasm</location>
    </subcellularLocation>
</comment>
<evidence type="ECO:0000256" key="2">
    <source>
        <dbReference type="ARBA" id="ARBA00013064"/>
    </source>
</evidence>
<dbReference type="InterPro" id="IPR029021">
    <property type="entry name" value="Prot-tyrosine_phosphatase-like"/>
</dbReference>
<comment type="caution">
    <text evidence="11">The sequence shown here is derived from an EMBL/GenBank/DDBJ whole genome shotgun (WGS) entry which is preliminary data.</text>
</comment>
<sequence>MDQQAHILRAFLTLFASKEAVELDGETGFSAEFLKLKRQSTKYRTDKTYPTKAAEKQDNVKKNRYKDIVPFDHTRVKLSLNTSKNDSDYINANFIKGVLGPRAYIATQGPLPNTVVDFWRMLWEYNVQIIVMACREFEMGKKKCERYWPESKVDAFVCEPFTVRCESEENKGDYVSRILRVTFKGSSRSLKQLHYMNWPDHGVPDSIPPILELLQEMRVHQEHEDVPICIHCSAGCGRTGALCAIDYTWNLLKRQIIPKDFNIYNLVQDMRTQRPSVVQTKEQYELVYRTIKFLFERYLQMTKCNLTPYQVPSAPSPIPEDFDSDSDSDSELLDFIGLESEPRSAAMDYSWQLFSEHRYSKKEVPMELSNHVTPLHAFAQQPPISPLVLSPKEPSMAAFGQPWQTDFGHYLSQTPNPAMRPRSDALCTSIKPLRTQETSLGTLDVAVAPQQPPLVQKPMRSHRPPEQTMMNNAVPTVTPQQPLLLQKPIISQKPLEHTLMSNNGSTVAPQQPPLAQKPIPSQKPMEQTVMSNNVSSVTPQQPLPVQKPVRNHRPPEQMVMDNSVLTVAPQQPPPMQKPMRNHRPPEQTVLDNLLPTVTPQKPIQSQRSLEQTVMSNTVPSIAPYQPPDQTGMNSVAPSIVFPQSQEISDLCVTVEDPYFGPDSPKSTDGFCASAEDILTIDTWTQNPCFSGPILTLNDQPLELSTLGDRAAGIPTPSSDEESPPPLPMRTPESYLMAEEATEKTVVGQSVTAVISSGTSSEKVNESTEKEKTVASETLAPVISSSTSSDVFSVATEKTLVSQTLMVVIQSSTSAETVNGESPPSPAPPLPERTPESYELAMDENLVQNAVQEKPQQAVHRVGKSSEWSGNSNSDSDIKRTWSRSKCLTSFLLNPPVPSQIQPLTLSHTPSGGGTPALPHCSSPPLPERNPQSFQLDASETAAPLTPPLPKRTPESFILDTLEVQSSVAPCEFPESQPQRQRLGTSSEWAGNSQPRTFLDVMSRSKSVKVRSSKNVSVAPPSLALDAVPLATENRGEQQPVDSRPSVPAVTAVDPPETLPERTSLASKARTKSLRFLKGRQKTKAPQRQPLPPAAAAAPPSGATGGFKFGFGMRFGKPKGPRTHPETWV</sequence>
<dbReference type="InterPro" id="IPR000242">
    <property type="entry name" value="PTP_cat"/>
</dbReference>
<dbReference type="PROSITE" id="PS50056">
    <property type="entry name" value="TYR_PHOSPHATASE_2"/>
    <property type="match status" value="1"/>
</dbReference>
<dbReference type="InterPro" id="IPR000387">
    <property type="entry name" value="Tyr_Pase_dom"/>
</dbReference>
<dbReference type="EMBL" id="JAICCE010000013">
    <property type="protein sequence ID" value="KAG9269076.1"/>
    <property type="molecule type" value="Genomic_DNA"/>
</dbReference>
<evidence type="ECO:0000256" key="5">
    <source>
        <dbReference type="ARBA" id="ARBA00022801"/>
    </source>
</evidence>
<feature type="domain" description="Tyrosine specific protein phosphatases" evidence="10">
    <location>
        <begin position="208"/>
        <end position="285"/>
    </location>
</feature>
<dbReference type="OrthoDB" id="10253954at2759"/>
<feature type="region of interest" description="Disordered" evidence="8">
    <location>
        <begin position="707"/>
        <end position="727"/>
    </location>
</feature>
<feature type="compositionally biased region" description="Polar residues" evidence="8">
    <location>
        <begin position="900"/>
        <end position="909"/>
    </location>
</feature>
<evidence type="ECO:0000256" key="1">
    <source>
        <dbReference type="ARBA" id="ARBA00004496"/>
    </source>
</evidence>
<feature type="compositionally biased region" description="Polar residues" evidence="8">
    <location>
        <begin position="975"/>
        <end position="990"/>
    </location>
</feature>
<feature type="region of interest" description="Disordered" evidence="8">
    <location>
        <begin position="813"/>
        <end position="834"/>
    </location>
</feature>
<gene>
    <name evidence="11" type="primary">PTPN12</name>
    <name evidence="11" type="ORF">AMEX_G16054</name>
</gene>
<evidence type="ECO:0000313" key="11">
    <source>
        <dbReference type="EMBL" id="KAG9269076.1"/>
    </source>
</evidence>
<feature type="region of interest" description="Disordered" evidence="8">
    <location>
        <begin position="971"/>
        <end position="990"/>
    </location>
</feature>
<dbReference type="GO" id="GO:0004726">
    <property type="term" value="F:non-membrane spanning protein tyrosine phosphatase activity"/>
    <property type="evidence" value="ECO:0007669"/>
    <property type="project" value="InterPro"/>
</dbReference>
<feature type="compositionally biased region" description="Low complexity" evidence="8">
    <location>
        <begin position="864"/>
        <end position="874"/>
    </location>
</feature>
<dbReference type="EC" id="3.1.3.48" evidence="2"/>
<feature type="compositionally biased region" description="Pro residues" evidence="8">
    <location>
        <begin position="822"/>
        <end position="831"/>
    </location>
</feature>
<dbReference type="GO" id="GO:0005634">
    <property type="term" value="C:nucleus"/>
    <property type="evidence" value="ECO:0007669"/>
    <property type="project" value="TreeGrafter"/>
</dbReference>
<reference evidence="11 12" key="1">
    <citation type="submission" date="2021-07" db="EMBL/GenBank/DDBJ databases">
        <authorList>
            <person name="Imarazene B."/>
            <person name="Zahm M."/>
            <person name="Klopp C."/>
            <person name="Cabau C."/>
            <person name="Beille S."/>
            <person name="Jouanno E."/>
            <person name="Castinel A."/>
            <person name="Lluch J."/>
            <person name="Gil L."/>
            <person name="Kuchtly C."/>
            <person name="Lopez Roques C."/>
            <person name="Donnadieu C."/>
            <person name="Parrinello H."/>
            <person name="Journot L."/>
            <person name="Du K."/>
            <person name="Schartl M."/>
            <person name="Retaux S."/>
            <person name="Guiguen Y."/>
        </authorList>
    </citation>
    <scope>NUCLEOTIDE SEQUENCE [LARGE SCALE GENOMIC DNA]</scope>
    <source>
        <strain evidence="11">Pach_M1</strain>
        <tissue evidence="11">Testis</tissue>
    </source>
</reference>
<keyword evidence="3" id="KW-0963">Cytoplasm</keyword>
<dbReference type="SMART" id="SM00404">
    <property type="entry name" value="PTPc_motif"/>
    <property type="match status" value="1"/>
</dbReference>
<keyword evidence="5" id="KW-0378">Hydrolase</keyword>
<organism evidence="11 12">
    <name type="scientific">Astyanax mexicanus</name>
    <name type="common">Blind cave fish</name>
    <name type="synonym">Astyanax fasciatus mexicanus</name>
    <dbReference type="NCBI Taxonomy" id="7994"/>
    <lineage>
        <taxon>Eukaryota</taxon>
        <taxon>Metazoa</taxon>
        <taxon>Chordata</taxon>
        <taxon>Craniata</taxon>
        <taxon>Vertebrata</taxon>
        <taxon>Euteleostomi</taxon>
        <taxon>Actinopterygii</taxon>
        <taxon>Neopterygii</taxon>
        <taxon>Teleostei</taxon>
        <taxon>Ostariophysi</taxon>
        <taxon>Characiformes</taxon>
        <taxon>Characoidei</taxon>
        <taxon>Acestrorhamphidae</taxon>
        <taxon>Acestrorhamphinae</taxon>
        <taxon>Astyanax</taxon>
    </lineage>
</organism>
<evidence type="ECO:0000256" key="4">
    <source>
        <dbReference type="ARBA" id="ARBA00022553"/>
    </source>
</evidence>
<feature type="region of interest" description="Disordered" evidence="8">
    <location>
        <begin position="1032"/>
        <end position="1128"/>
    </location>
</feature>
<keyword evidence="6" id="KW-0904">Protein phosphatase</keyword>
<evidence type="ECO:0000256" key="8">
    <source>
        <dbReference type="SAM" id="MobiDB-lite"/>
    </source>
</evidence>
<dbReference type="GO" id="GO:0050852">
    <property type="term" value="P:T cell receptor signaling pathway"/>
    <property type="evidence" value="ECO:0007669"/>
    <property type="project" value="TreeGrafter"/>
</dbReference>
<dbReference type="Pfam" id="PF00102">
    <property type="entry name" value="Y_phosphatase"/>
    <property type="match status" value="1"/>
</dbReference>
<name>A0A8T2LI83_ASTMX</name>
<comment type="similarity">
    <text evidence="7">Belongs to the protein-tyrosine phosphatase family. Non-receptor class 4 subfamily.</text>
</comment>
<dbReference type="Proteomes" id="UP000752171">
    <property type="component" value="Unassembled WGS sequence"/>
</dbReference>
<feature type="compositionally biased region" description="Polar residues" evidence="8">
    <location>
        <begin position="524"/>
        <end position="540"/>
    </location>
</feature>
<evidence type="ECO:0000259" key="9">
    <source>
        <dbReference type="PROSITE" id="PS50055"/>
    </source>
</evidence>
<dbReference type="GO" id="GO:0050868">
    <property type="term" value="P:negative regulation of T cell activation"/>
    <property type="evidence" value="ECO:0007669"/>
    <property type="project" value="TreeGrafter"/>
</dbReference>
<dbReference type="InterPro" id="IPR016130">
    <property type="entry name" value="Tyr_Pase_AS"/>
</dbReference>
<evidence type="ECO:0000313" key="12">
    <source>
        <dbReference type="Proteomes" id="UP000752171"/>
    </source>
</evidence>
<feature type="region of interest" description="Disordered" evidence="8">
    <location>
        <begin position="853"/>
        <end position="878"/>
    </location>
</feature>
<evidence type="ECO:0000256" key="7">
    <source>
        <dbReference type="ARBA" id="ARBA00034734"/>
    </source>
</evidence>
<dbReference type="SMART" id="SM00194">
    <property type="entry name" value="PTPc"/>
    <property type="match status" value="1"/>
</dbReference>
<feature type="compositionally biased region" description="Basic residues" evidence="8">
    <location>
        <begin position="1068"/>
        <end position="1084"/>
    </location>
</feature>
<feature type="region of interest" description="Disordered" evidence="8">
    <location>
        <begin position="499"/>
        <end position="551"/>
    </location>
</feature>
<feature type="domain" description="Tyrosine-protein phosphatase" evidence="9">
    <location>
        <begin position="29"/>
        <end position="294"/>
    </location>
</feature>
<feature type="region of interest" description="Disordered" evidence="8">
    <location>
        <begin position="900"/>
        <end position="931"/>
    </location>
</feature>
<feature type="compositionally biased region" description="Polar residues" evidence="8">
    <location>
        <begin position="499"/>
        <end position="509"/>
    </location>
</feature>
<dbReference type="Gene3D" id="3.90.190.10">
    <property type="entry name" value="Protein tyrosine phosphatase superfamily"/>
    <property type="match status" value="1"/>
</dbReference>
<dbReference type="GO" id="GO:0005737">
    <property type="term" value="C:cytoplasm"/>
    <property type="evidence" value="ECO:0007669"/>
    <property type="project" value="UniProtKB-SubCell"/>
</dbReference>
<dbReference type="PROSITE" id="PS50055">
    <property type="entry name" value="TYR_PHOSPHATASE_PTP"/>
    <property type="match status" value="1"/>
</dbReference>
<keyword evidence="4" id="KW-0597">Phosphoprotein</keyword>
<proteinExistence type="inferred from homology"/>
<accession>A0A8T2LI83</accession>
<dbReference type="FunFam" id="3.90.190.10:FF:000045">
    <property type="entry name" value="Tyrosine-protein phosphatase non-receptor type 12"/>
    <property type="match status" value="1"/>
</dbReference>
<evidence type="ECO:0000259" key="10">
    <source>
        <dbReference type="PROSITE" id="PS50056"/>
    </source>
</evidence>
<dbReference type="PRINTS" id="PR00700">
    <property type="entry name" value="PRTYPHPHTASE"/>
</dbReference>
<dbReference type="PROSITE" id="PS00383">
    <property type="entry name" value="TYR_PHOSPHATASE_1"/>
    <property type="match status" value="1"/>
</dbReference>
<dbReference type="InterPro" id="IPR047170">
    <property type="entry name" value="PTN12/18/22"/>
</dbReference>